<keyword evidence="1" id="KW-0175">Coiled coil</keyword>
<gene>
    <name evidence="2" type="ORF">LCGC14_0666500</name>
</gene>
<accession>A0A0F9QX85</accession>
<reference evidence="2" key="1">
    <citation type="journal article" date="2015" name="Nature">
        <title>Complex archaea that bridge the gap between prokaryotes and eukaryotes.</title>
        <authorList>
            <person name="Spang A."/>
            <person name="Saw J.H."/>
            <person name="Jorgensen S.L."/>
            <person name="Zaremba-Niedzwiedzka K."/>
            <person name="Martijn J."/>
            <person name="Lind A.E."/>
            <person name="van Eijk R."/>
            <person name="Schleper C."/>
            <person name="Guy L."/>
            <person name="Ettema T.J."/>
        </authorList>
    </citation>
    <scope>NUCLEOTIDE SEQUENCE</scope>
</reference>
<name>A0A0F9QX85_9ZZZZ</name>
<protein>
    <submittedName>
        <fullName evidence="2">Uncharacterized protein</fullName>
    </submittedName>
</protein>
<dbReference type="EMBL" id="LAZR01001296">
    <property type="protein sequence ID" value="KKN47084.1"/>
    <property type="molecule type" value="Genomic_DNA"/>
</dbReference>
<sequence>MEKEKIIDIKIRRKYEKSNDFKKYYVTGAIGGFKNQYDFRLSFFNVNSNDFLMQTQKFKEQNLSEDELSKKISKMEMPHEIQCELIMTEQAVKELYNFLGKELKALEERRQKTKSN</sequence>
<feature type="coiled-coil region" evidence="1">
    <location>
        <begin position="89"/>
        <end position="116"/>
    </location>
</feature>
<evidence type="ECO:0000313" key="2">
    <source>
        <dbReference type="EMBL" id="KKN47084.1"/>
    </source>
</evidence>
<dbReference type="AlphaFoldDB" id="A0A0F9QX85"/>
<proteinExistence type="predicted"/>
<comment type="caution">
    <text evidence="2">The sequence shown here is derived from an EMBL/GenBank/DDBJ whole genome shotgun (WGS) entry which is preliminary data.</text>
</comment>
<evidence type="ECO:0000256" key="1">
    <source>
        <dbReference type="SAM" id="Coils"/>
    </source>
</evidence>
<organism evidence="2">
    <name type="scientific">marine sediment metagenome</name>
    <dbReference type="NCBI Taxonomy" id="412755"/>
    <lineage>
        <taxon>unclassified sequences</taxon>
        <taxon>metagenomes</taxon>
        <taxon>ecological metagenomes</taxon>
    </lineage>
</organism>